<dbReference type="InterPro" id="IPR011047">
    <property type="entry name" value="Quinoprotein_ADH-like_sf"/>
</dbReference>
<sequence>MQESYQQDSIDVFISHAGPDKLNIARPLFEKLEADGKKFFLDKKSMQPGDCGPDEMTKAMESAKVGVFILSPEFAARKWTMRELRCFLRRRREARSDGMLPPTLIPVFYRLSIRECRKLEPSEHQDIEGNNIFEVEKFFSEERQGEASTEMVKRELQELADITGIENDEKATNRLEDEFSHLARKQLVERVFLAVKKKCEEHSSDVVTEGVHGPLEEEAKRSSASGDARHQMRTTSAEDPKKDGFKASFQVPKNPDHVILKFGRSEDAGNSTERMTAPEERLRRSVLRPGDRQNVGAVGARRGGVVGTKGMGGIGKSCALRGLASDEEVRSRFCDGIYWLVLGQDATERGVIEHLARITRESGGETQAKAVREESVLYSAVSRVTEWFKGKTILLLIDDVWREGMVGREGIAGSKVMSRLREIADVENSSRTAFTAREWGVVEGSEEIQFSTKEDASSLEILLKSADIQREEVEGLGDQTDRILRFCGGLPLALSVVGRAIARHREIAKELCLKNVLDEYLECLEDTSSILLDERADGTYLYENLSMAFEVSLCMMDRKKTRDGQLMSYAEMYESLVVIRRQGWLPLSVLCLLWRRKGKAQALKVLHEFVEASLVERKDGVSSGRKIAGVRLHDLQLDYVQQRCGNGGEKRWHEKLVQEWQWNESENRQEAPPWVCGRGWKKDMVEDEYFRHNLCRHLKGAQLGEDLWDVLSDARWVAEKLTRAEGLNLQEDFKILTDVAGEDGERCEAGGRLWSLQKIARQARLSASFVRRSSREVWFQLYDGLLRFRNESEVIGEFLRRIEEVAEKPWLKSLTPGLNVSGAVQHIFPDQGRVVGMSGCAAKNEVIAWGDDEKHLFRRTFRDGEMKENELFEVAWGVSRFWSENGKYVAVVQADRTSVQVWDMHTGATAKRVGQEVDVGHLGRCTFDLTGDGKRVAFGGAYGVVVLWDVERGVKIKGAANMWGHVVKKVSLSPGGKRLACMGKCGSNVSILILCAETGEMVRVIGVPSIRLFDFDRPKWLISWSKNGKRVACVFKMERRKIEGTVSEARLWIFDGETGRSIAESAPLEDVRCLSWSEDGTLLCCGEYCIDDLGVVSVWDGRSGKRISKFDDFRARAISLSGDGRWLAASSFGGKVSVRDTKTGAEVWRHMATHGSHVEVLGWLEDGKRMFSVDDNFNIVIWRWDNVERVQEEEEEVDKVNKERRKFTAVAWSSDDICATVVGDGDVVMYDVKTGKKMWGDAETHVSPVHCLKMSRDSKRVFTAAEDGKFAMWDSKTGDKLWECGEDRAKDKYAAAEACWSNDGTRVFVSFGRRVGLWDGKTGNKLWERIADAYIHIRCMAWAGNDTKIALGGSANEGRVVLLSARTGEAIRVACGHTDGGVVLRGAKTGETMGDAPERVPDSVGLKWAADQGLLELYSDEFADEVHIDWFNFVKRPWREGEEGVRASFSVERAPFSVGRALFPDNGSPVAVKWSPDDKWIASTGYNMVEIDENGKPSRVGVMIWNWETGVTYRYQCQLERYYKDGLPRYPLEWSDDGRRVALGIGRRVALGIGEEVMLRYSTKSEVLMQIAWFRDGSRIATLGVANSDVGCKVRWRNVANPVRDKSKRCLRKAIR</sequence>
<dbReference type="InterPro" id="IPR001680">
    <property type="entry name" value="WD40_rpt"/>
</dbReference>
<reference evidence="6" key="1">
    <citation type="journal article" date="2013" name="Proc. Natl. Acad. Sci. U.S.A.">
        <title>Genome structure and metabolic features in the red seaweed Chondrus crispus shed light on evolution of the Archaeplastida.</title>
        <authorList>
            <person name="Collen J."/>
            <person name="Porcel B."/>
            <person name="Carre W."/>
            <person name="Ball S.G."/>
            <person name="Chaparro C."/>
            <person name="Tonon T."/>
            <person name="Barbeyron T."/>
            <person name="Michel G."/>
            <person name="Noel B."/>
            <person name="Valentin K."/>
            <person name="Elias M."/>
            <person name="Artiguenave F."/>
            <person name="Arun A."/>
            <person name="Aury J.M."/>
            <person name="Barbosa-Neto J.F."/>
            <person name="Bothwell J.H."/>
            <person name="Bouget F.Y."/>
            <person name="Brillet L."/>
            <person name="Cabello-Hurtado F."/>
            <person name="Capella-Gutierrez S."/>
            <person name="Charrier B."/>
            <person name="Cladiere L."/>
            <person name="Cock J.M."/>
            <person name="Coelho S.M."/>
            <person name="Colleoni C."/>
            <person name="Czjzek M."/>
            <person name="Da Silva C."/>
            <person name="Delage L."/>
            <person name="Denoeud F."/>
            <person name="Deschamps P."/>
            <person name="Dittami S.M."/>
            <person name="Gabaldon T."/>
            <person name="Gachon C.M."/>
            <person name="Groisillier A."/>
            <person name="Herve C."/>
            <person name="Jabbari K."/>
            <person name="Katinka M."/>
            <person name="Kloareg B."/>
            <person name="Kowalczyk N."/>
            <person name="Labadie K."/>
            <person name="Leblanc C."/>
            <person name="Lopez P.J."/>
            <person name="McLachlan D.H."/>
            <person name="Meslet-Cladiere L."/>
            <person name="Moustafa A."/>
            <person name="Nehr Z."/>
            <person name="Nyvall Collen P."/>
            <person name="Panaud O."/>
            <person name="Partensky F."/>
            <person name="Poulain J."/>
            <person name="Rensing S.A."/>
            <person name="Rousvoal S."/>
            <person name="Samson G."/>
            <person name="Symeonidi A."/>
            <person name="Weissenbach J."/>
            <person name="Zambounis A."/>
            <person name="Wincker P."/>
            <person name="Boyen C."/>
        </authorList>
    </citation>
    <scope>NUCLEOTIDE SEQUENCE [LARGE SCALE GENOMIC DNA]</scope>
    <source>
        <strain evidence="6">cv. Stackhouse</strain>
    </source>
</reference>
<proteinExistence type="predicted"/>
<dbReference type="PROSITE" id="PS50082">
    <property type="entry name" value="WD_REPEATS_2"/>
    <property type="match status" value="1"/>
</dbReference>
<dbReference type="InterPro" id="IPR002182">
    <property type="entry name" value="NB-ARC"/>
</dbReference>
<evidence type="ECO:0000313" key="6">
    <source>
        <dbReference type="Proteomes" id="UP000012073"/>
    </source>
</evidence>
<dbReference type="Gene3D" id="1.10.10.10">
    <property type="entry name" value="Winged helix-like DNA-binding domain superfamily/Winged helix DNA-binding domain"/>
    <property type="match status" value="1"/>
</dbReference>
<evidence type="ECO:0000256" key="1">
    <source>
        <dbReference type="ARBA" id="ARBA00022737"/>
    </source>
</evidence>
<keyword evidence="6" id="KW-1185">Reference proteome</keyword>
<dbReference type="Pfam" id="PF13676">
    <property type="entry name" value="TIR_2"/>
    <property type="match status" value="1"/>
</dbReference>
<dbReference type="SUPFAM" id="SSF52200">
    <property type="entry name" value="Toll/Interleukin receptor TIR domain"/>
    <property type="match status" value="1"/>
</dbReference>
<feature type="repeat" description="WD" evidence="2">
    <location>
        <begin position="1242"/>
        <end position="1283"/>
    </location>
</feature>
<dbReference type="PROSITE" id="PS50104">
    <property type="entry name" value="TIR"/>
    <property type="match status" value="1"/>
</dbReference>
<dbReference type="GeneID" id="17327103"/>
<dbReference type="PANTHER" id="PTHR19879:SF9">
    <property type="entry name" value="TRANSCRIPTION INITIATION FACTOR TFIID SUBUNIT 5"/>
    <property type="match status" value="1"/>
</dbReference>
<dbReference type="Proteomes" id="UP000012073">
    <property type="component" value="Unassembled WGS sequence"/>
</dbReference>
<dbReference type="PRINTS" id="PR00364">
    <property type="entry name" value="DISEASERSIST"/>
</dbReference>
<feature type="compositionally biased region" description="Basic and acidic residues" evidence="3">
    <location>
        <begin position="236"/>
        <end position="245"/>
    </location>
</feature>
<dbReference type="Pfam" id="PF00931">
    <property type="entry name" value="NB-ARC"/>
    <property type="match status" value="1"/>
</dbReference>
<accession>R7QLW1</accession>
<gene>
    <name evidence="5" type="ORF">CHC_T00009561001</name>
</gene>
<dbReference type="InterPro" id="IPR027417">
    <property type="entry name" value="P-loop_NTPase"/>
</dbReference>
<evidence type="ECO:0000313" key="5">
    <source>
        <dbReference type="EMBL" id="CDF39472.1"/>
    </source>
</evidence>
<dbReference type="Gene3D" id="3.40.50.10140">
    <property type="entry name" value="Toll/interleukin-1 receptor homology (TIR) domain"/>
    <property type="match status" value="1"/>
</dbReference>
<dbReference type="InterPro" id="IPR000157">
    <property type="entry name" value="TIR_dom"/>
</dbReference>
<dbReference type="Pfam" id="PF13360">
    <property type="entry name" value="PQQ_2"/>
    <property type="match status" value="1"/>
</dbReference>
<dbReference type="GO" id="GO:0005829">
    <property type="term" value="C:cytosol"/>
    <property type="evidence" value="ECO:0007669"/>
    <property type="project" value="UniProtKB-ARBA"/>
</dbReference>
<dbReference type="InterPro" id="IPR002372">
    <property type="entry name" value="PQQ_rpt_dom"/>
</dbReference>
<dbReference type="EMBL" id="HG002042">
    <property type="protein sequence ID" value="CDF39472.1"/>
    <property type="molecule type" value="Genomic_DNA"/>
</dbReference>
<dbReference type="PROSITE" id="PS50294">
    <property type="entry name" value="WD_REPEATS_REGION"/>
    <property type="match status" value="1"/>
</dbReference>
<evidence type="ECO:0000256" key="3">
    <source>
        <dbReference type="SAM" id="MobiDB-lite"/>
    </source>
</evidence>
<dbReference type="GO" id="GO:0043531">
    <property type="term" value="F:ADP binding"/>
    <property type="evidence" value="ECO:0007669"/>
    <property type="project" value="InterPro"/>
</dbReference>
<dbReference type="SMART" id="SM00320">
    <property type="entry name" value="WD40"/>
    <property type="match status" value="8"/>
</dbReference>
<feature type="domain" description="TIR" evidence="4">
    <location>
        <begin position="8"/>
        <end position="136"/>
    </location>
</feature>
<name>R7QLW1_CHOCR</name>
<feature type="region of interest" description="Disordered" evidence="3">
    <location>
        <begin position="206"/>
        <end position="250"/>
    </location>
</feature>
<evidence type="ECO:0000259" key="4">
    <source>
        <dbReference type="PROSITE" id="PS50104"/>
    </source>
</evidence>
<dbReference type="Gene3D" id="2.130.10.10">
    <property type="entry name" value="YVTN repeat-like/Quinoprotein amine dehydrogenase"/>
    <property type="match status" value="4"/>
</dbReference>
<dbReference type="InterPro" id="IPR036322">
    <property type="entry name" value="WD40_repeat_dom_sf"/>
</dbReference>
<keyword evidence="2" id="KW-0853">WD repeat</keyword>
<dbReference type="Gene3D" id="1.10.8.430">
    <property type="entry name" value="Helical domain of apoptotic protease-activating factors"/>
    <property type="match status" value="1"/>
</dbReference>
<dbReference type="RefSeq" id="XP_005719383.1">
    <property type="nucleotide sequence ID" value="XM_005719326.1"/>
</dbReference>
<organism evidence="5 6">
    <name type="scientific">Chondrus crispus</name>
    <name type="common">Carrageen Irish moss</name>
    <name type="synonym">Polymorpha crispa</name>
    <dbReference type="NCBI Taxonomy" id="2769"/>
    <lineage>
        <taxon>Eukaryota</taxon>
        <taxon>Rhodophyta</taxon>
        <taxon>Florideophyceae</taxon>
        <taxon>Rhodymeniophycidae</taxon>
        <taxon>Gigartinales</taxon>
        <taxon>Gigartinaceae</taxon>
        <taxon>Chondrus</taxon>
    </lineage>
</organism>
<dbReference type="SMART" id="SM00255">
    <property type="entry name" value="TIR"/>
    <property type="match status" value="1"/>
</dbReference>
<dbReference type="Gene3D" id="1.25.40.370">
    <property type="match status" value="1"/>
</dbReference>
<protein>
    <submittedName>
        <fullName evidence="5">WD40-repeat containing protein</fullName>
    </submittedName>
</protein>
<dbReference type="SUPFAM" id="SSF52540">
    <property type="entry name" value="P-loop containing nucleoside triphosphate hydrolases"/>
    <property type="match status" value="1"/>
</dbReference>
<keyword evidence="1" id="KW-0677">Repeat</keyword>
<dbReference type="GO" id="GO:0007165">
    <property type="term" value="P:signal transduction"/>
    <property type="evidence" value="ECO:0007669"/>
    <property type="project" value="InterPro"/>
</dbReference>
<dbReference type="InterPro" id="IPR036388">
    <property type="entry name" value="WH-like_DNA-bd_sf"/>
</dbReference>
<dbReference type="InterPro" id="IPR035897">
    <property type="entry name" value="Toll_tir_struct_dom_sf"/>
</dbReference>
<dbReference type="KEGG" id="ccp:CHC_T00009561001"/>
<dbReference type="STRING" id="2769.R7QLW1"/>
<dbReference type="Gene3D" id="3.40.50.300">
    <property type="entry name" value="P-loop containing nucleotide triphosphate hydrolases"/>
    <property type="match status" value="1"/>
</dbReference>
<dbReference type="SUPFAM" id="SSF50978">
    <property type="entry name" value="WD40 repeat-like"/>
    <property type="match status" value="1"/>
</dbReference>
<dbReference type="PANTHER" id="PTHR19879">
    <property type="entry name" value="TRANSCRIPTION INITIATION FACTOR TFIID"/>
    <property type="match status" value="1"/>
</dbReference>
<dbReference type="InterPro" id="IPR015943">
    <property type="entry name" value="WD40/YVTN_repeat-like_dom_sf"/>
</dbReference>
<dbReference type="SUPFAM" id="SSF50998">
    <property type="entry name" value="Quinoprotein alcohol dehydrogenase-like"/>
    <property type="match status" value="1"/>
</dbReference>
<evidence type="ECO:0000256" key="2">
    <source>
        <dbReference type="PROSITE-ProRule" id="PRU00221"/>
    </source>
</evidence>
<dbReference type="InterPro" id="IPR042197">
    <property type="entry name" value="Apaf_helical"/>
</dbReference>
<dbReference type="Gramene" id="CDF39472">
    <property type="protein sequence ID" value="CDF39472"/>
    <property type="gene ID" value="CHC_T00009561001"/>
</dbReference>